<reference evidence="2" key="2">
    <citation type="submission" date="2015-09" db="EMBL/GenBank/DDBJ databases">
        <title>Draft genome sequence of a multidrug-resistant Chryseobacterium indologenes isolate from Malaysia.</title>
        <authorList>
            <person name="Yu C.Y."/>
            <person name="Ang G.Y."/>
            <person name="Chan K.-G."/>
        </authorList>
    </citation>
    <scope>NUCLEOTIDE SEQUENCE [LARGE SCALE GENOMIC DNA]</scope>
    <source>
        <strain evidence="2">CI_885</strain>
    </source>
</reference>
<evidence type="ECO:0000313" key="2">
    <source>
        <dbReference type="Proteomes" id="UP000037953"/>
    </source>
</evidence>
<dbReference type="PATRIC" id="fig|253.9.peg.1644"/>
<accession>A0A0N0ZV54</accession>
<protein>
    <submittedName>
        <fullName evidence="1">Uncharacterized protein</fullName>
    </submittedName>
</protein>
<dbReference type="AlphaFoldDB" id="A0A0N0ZV54"/>
<reference evidence="1 2" key="1">
    <citation type="journal article" date="2015" name="Genom Data">
        <title>Draft genome sequence of a multidrug-resistant Chryseobacterium indologenes isolate from Malaysia.</title>
        <authorList>
            <person name="Yu C.Y."/>
            <person name="Ang G.Y."/>
            <person name="Cheng H.J."/>
            <person name="Cheong Y.M."/>
            <person name="Yin W.F."/>
            <person name="Chan K.G."/>
        </authorList>
    </citation>
    <scope>NUCLEOTIDE SEQUENCE [LARGE SCALE GENOMIC DNA]</scope>
    <source>
        <strain evidence="1 2">CI_885</strain>
    </source>
</reference>
<sequence>MKILTFKIAFFVILINVISCKAQQVYPLNTFMENIPEGGYVKDLNNELEPYIGVYKAVDQGNEITLFITKEENRLTKRVNKKFYRDALIVKFIIKNSSGQILQDTQNGITSLNNIHSLGTNPNLGAVILYYEGTNCGIGWGKIILKKLNMTQFSWTYSFNGSVITNENCSGNPDKTIYLPDTDGLIFTKQ</sequence>
<dbReference type="RefSeq" id="WP_062702120.1">
    <property type="nucleotide sequence ID" value="NZ_LJOD01000015.1"/>
</dbReference>
<organism evidence="1 2">
    <name type="scientific">Chryseobacterium indologenes</name>
    <name type="common">Flavobacterium indologenes</name>
    <dbReference type="NCBI Taxonomy" id="253"/>
    <lineage>
        <taxon>Bacteria</taxon>
        <taxon>Pseudomonadati</taxon>
        <taxon>Bacteroidota</taxon>
        <taxon>Flavobacteriia</taxon>
        <taxon>Flavobacteriales</taxon>
        <taxon>Weeksellaceae</taxon>
        <taxon>Chryseobacterium group</taxon>
        <taxon>Chryseobacterium</taxon>
    </lineage>
</organism>
<gene>
    <name evidence="1" type="ORF">AOB46_18455</name>
</gene>
<proteinExistence type="predicted"/>
<dbReference type="EMBL" id="LJOD01000015">
    <property type="protein sequence ID" value="KPE49717.1"/>
    <property type="molecule type" value="Genomic_DNA"/>
</dbReference>
<evidence type="ECO:0000313" key="1">
    <source>
        <dbReference type="EMBL" id="KPE49717.1"/>
    </source>
</evidence>
<name>A0A0N0ZV54_CHRID</name>
<comment type="caution">
    <text evidence="1">The sequence shown here is derived from an EMBL/GenBank/DDBJ whole genome shotgun (WGS) entry which is preliminary data.</text>
</comment>
<dbReference type="Proteomes" id="UP000037953">
    <property type="component" value="Unassembled WGS sequence"/>
</dbReference>
<dbReference type="OrthoDB" id="1452870at2"/>